<keyword evidence="8 12" id="KW-1133">Transmembrane helix</keyword>
<accession>A0A1V4IRR2</accession>
<comment type="similarity">
    <text evidence="2 12">Belongs to the glycosyltransferase 2 family.</text>
</comment>
<dbReference type="RefSeq" id="WP_079439471.1">
    <property type="nucleotide sequence ID" value="NZ_MZGT01000022.1"/>
</dbReference>
<keyword evidence="6 12" id="KW-0808">Transferase</keyword>
<dbReference type="InterPro" id="IPR023853">
    <property type="entry name" value="PGA_PgaC/IcaA"/>
</dbReference>
<keyword evidence="15" id="KW-1185">Reference proteome</keyword>
<dbReference type="STRING" id="225345.CLCHR_19090"/>
<feature type="transmembrane region" description="Helical" evidence="12">
    <location>
        <begin position="331"/>
        <end position="352"/>
    </location>
</feature>
<comment type="caution">
    <text evidence="14">The sequence shown here is derived from an EMBL/GenBank/DDBJ whole genome shotgun (WGS) entry which is preliminary data.</text>
</comment>
<evidence type="ECO:0000256" key="12">
    <source>
        <dbReference type="RuleBase" id="RU364028"/>
    </source>
</evidence>
<evidence type="ECO:0000256" key="1">
    <source>
        <dbReference type="ARBA" id="ARBA00004651"/>
    </source>
</evidence>
<keyword evidence="7 12" id="KW-0812">Transmembrane</keyword>
<dbReference type="NCBIfam" id="TIGR03937">
    <property type="entry name" value="PgaC_IcaA"/>
    <property type="match status" value="1"/>
</dbReference>
<proteinExistence type="inferred from homology"/>
<keyword evidence="4 12" id="KW-1003">Cell membrane</keyword>
<evidence type="ECO:0000259" key="13">
    <source>
        <dbReference type="Pfam" id="PF00535"/>
    </source>
</evidence>
<comment type="subcellular location">
    <subcellularLocation>
        <location evidence="1 12">Cell membrane</location>
        <topology evidence="1 12">Multi-pass membrane protein</topology>
    </subcellularLocation>
</comment>
<evidence type="ECO:0000256" key="11">
    <source>
        <dbReference type="NCBIfam" id="TIGR03937"/>
    </source>
</evidence>
<reference evidence="14 15" key="1">
    <citation type="submission" date="2017-03" db="EMBL/GenBank/DDBJ databases">
        <title>Genome sequence of Clostridium chromiireducens DSM 23318.</title>
        <authorList>
            <person name="Poehlein A."/>
            <person name="Daniel R."/>
        </authorList>
    </citation>
    <scope>NUCLEOTIDE SEQUENCE [LARGE SCALE GENOMIC DNA]</scope>
    <source>
        <strain evidence="14 15">DSM 23318</strain>
    </source>
</reference>
<dbReference type="GO" id="GO:0008375">
    <property type="term" value="F:acetylglucosaminyltransferase activity"/>
    <property type="evidence" value="ECO:0007669"/>
    <property type="project" value="UniProtKB-UniRule"/>
</dbReference>
<evidence type="ECO:0000256" key="9">
    <source>
        <dbReference type="ARBA" id="ARBA00023136"/>
    </source>
</evidence>
<dbReference type="PANTHER" id="PTHR43630:SF1">
    <property type="entry name" value="POLY-BETA-1,6-N-ACETYL-D-GLUCOSAMINE SYNTHASE"/>
    <property type="match status" value="1"/>
</dbReference>
<feature type="transmembrane region" description="Helical" evidence="12">
    <location>
        <begin position="364"/>
        <end position="387"/>
    </location>
</feature>
<dbReference type="OrthoDB" id="9768769at2"/>
<dbReference type="Pfam" id="PF00535">
    <property type="entry name" value="Glycos_transf_2"/>
    <property type="match status" value="1"/>
</dbReference>
<sequence>MNLIMYFLYQFIFWYPLVMSMCWIIGGILFYFRREKKEEKDLKEHPLVSILIPCYNEEKTIEETIEKLDKLNYEHYELIAINDGSKDRTDVILDSLADKYEKLRIIQLRTNSGKANALYLGLIASKGEYIVGLDADAYLDKDALNYMIPHFIAPNYGERVGAVTGNPRVRNRSSLLAKIQLCEFSSIISLIKRTQRLLGKVMTVSGVVVAFRKRALIDCGLWDRDLITEDIGVTWKLQKRFWDVRYEPKALCYMLVPETLSGLWKQRVRWAQGGMEVILRHYDILFSKKYRRLFPIFFEQIFSILWAIIWTIFFTITIIQSIQGQKSFLDFFWQGQYLALLCLLQFLVAMLLDKRYDENLMKYYLWAIWYPIFYWYINAFIVIRALIKILTKKKNLKFATWDSPDRGL</sequence>
<gene>
    <name evidence="14" type="primary">pgaC</name>
    <name evidence="14" type="ORF">CLCHR_19090</name>
</gene>
<dbReference type="GO" id="GO:0043708">
    <property type="term" value="P:cell adhesion involved in biofilm formation"/>
    <property type="evidence" value="ECO:0007669"/>
    <property type="project" value="InterPro"/>
</dbReference>
<evidence type="ECO:0000256" key="6">
    <source>
        <dbReference type="ARBA" id="ARBA00022679"/>
    </source>
</evidence>
<evidence type="ECO:0000256" key="2">
    <source>
        <dbReference type="ARBA" id="ARBA00006739"/>
    </source>
</evidence>
<feature type="transmembrane region" description="Helical" evidence="12">
    <location>
        <begin position="296"/>
        <end position="319"/>
    </location>
</feature>
<evidence type="ECO:0000313" key="14">
    <source>
        <dbReference type="EMBL" id="OPJ62616.1"/>
    </source>
</evidence>
<evidence type="ECO:0000256" key="8">
    <source>
        <dbReference type="ARBA" id="ARBA00022989"/>
    </source>
</evidence>
<evidence type="ECO:0000256" key="10">
    <source>
        <dbReference type="ARBA" id="ARBA00024738"/>
    </source>
</evidence>
<protein>
    <recommendedName>
        <fullName evidence="3 11">Poly-beta-1,6-N-acetyl-D-glucosamine synthase</fullName>
        <shortName evidence="12">Poly-beta-1,6-GlcNAc synthase</shortName>
        <ecNumber evidence="12">2.4.1.-</ecNumber>
    </recommendedName>
</protein>
<feature type="domain" description="Glycosyltransferase 2-like" evidence="13">
    <location>
        <begin position="49"/>
        <end position="218"/>
    </location>
</feature>
<evidence type="ECO:0000256" key="5">
    <source>
        <dbReference type="ARBA" id="ARBA00022676"/>
    </source>
</evidence>
<feature type="transmembrane region" description="Helical" evidence="12">
    <location>
        <begin position="12"/>
        <end position="32"/>
    </location>
</feature>
<dbReference type="Proteomes" id="UP000191056">
    <property type="component" value="Unassembled WGS sequence"/>
</dbReference>
<dbReference type="PANTHER" id="PTHR43630">
    <property type="entry name" value="POLY-BETA-1,6-N-ACETYL-D-GLUCOSAMINE SYNTHASE"/>
    <property type="match status" value="1"/>
</dbReference>
<dbReference type="InterPro" id="IPR029044">
    <property type="entry name" value="Nucleotide-diphossugar_trans"/>
</dbReference>
<dbReference type="GO" id="GO:0005886">
    <property type="term" value="C:plasma membrane"/>
    <property type="evidence" value="ECO:0007669"/>
    <property type="project" value="UniProtKB-SubCell"/>
</dbReference>
<dbReference type="EMBL" id="MZGT01000022">
    <property type="protein sequence ID" value="OPJ62616.1"/>
    <property type="molecule type" value="Genomic_DNA"/>
</dbReference>
<dbReference type="AlphaFoldDB" id="A0A1V4IRR2"/>
<dbReference type="CDD" id="cd06423">
    <property type="entry name" value="CESA_like"/>
    <property type="match status" value="1"/>
</dbReference>
<dbReference type="EC" id="2.4.1.-" evidence="12"/>
<evidence type="ECO:0000256" key="7">
    <source>
        <dbReference type="ARBA" id="ARBA00022692"/>
    </source>
</evidence>
<comment type="function">
    <text evidence="10">N-acetylglucosaminyltransferase that catalyzes the polymerization of single monomer units of UDP-N-acetylglucosamine to produce the linear homomer poly-beta-1,6-N-acetyl-D-glucosamine (PNAG, also referred to as PIA), a biofilm adhesin polysaccharide. Requires IcaD for full activity.</text>
</comment>
<dbReference type="SUPFAM" id="SSF53448">
    <property type="entry name" value="Nucleotide-diphospho-sugar transferases"/>
    <property type="match status" value="1"/>
</dbReference>
<keyword evidence="5 12" id="KW-0328">Glycosyltransferase</keyword>
<evidence type="ECO:0000256" key="3">
    <source>
        <dbReference type="ARBA" id="ARBA00017381"/>
    </source>
</evidence>
<organism evidence="14 15">
    <name type="scientific">Clostridium chromiireducens</name>
    <dbReference type="NCBI Taxonomy" id="225345"/>
    <lineage>
        <taxon>Bacteria</taxon>
        <taxon>Bacillati</taxon>
        <taxon>Bacillota</taxon>
        <taxon>Clostridia</taxon>
        <taxon>Eubacteriales</taxon>
        <taxon>Clostridiaceae</taxon>
        <taxon>Clostridium</taxon>
    </lineage>
</organism>
<evidence type="ECO:0000256" key="4">
    <source>
        <dbReference type="ARBA" id="ARBA00022475"/>
    </source>
</evidence>
<dbReference type="InterPro" id="IPR001173">
    <property type="entry name" value="Glyco_trans_2-like"/>
</dbReference>
<evidence type="ECO:0000313" key="15">
    <source>
        <dbReference type="Proteomes" id="UP000191056"/>
    </source>
</evidence>
<keyword evidence="9 12" id="KW-0472">Membrane</keyword>
<name>A0A1V4IRR2_9CLOT</name>
<dbReference type="Gene3D" id="3.90.550.10">
    <property type="entry name" value="Spore Coat Polysaccharide Biosynthesis Protein SpsA, Chain A"/>
    <property type="match status" value="1"/>
</dbReference>